<name>A0A813JLL1_POLGL</name>
<evidence type="ECO:0000256" key="1">
    <source>
        <dbReference type="SAM" id="MobiDB-lite"/>
    </source>
</evidence>
<feature type="region of interest" description="Disordered" evidence="1">
    <location>
        <begin position="42"/>
        <end position="77"/>
    </location>
</feature>
<keyword evidence="2" id="KW-0732">Signal</keyword>
<organism evidence="3 4">
    <name type="scientific">Polarella glacialis</name>
    <name type="common">Dinoflagellate</name>
    <dbReference type="NCBI Taxonomy" id="89957"/>
    <lineage>
        <taxon>Eukaryota</taxon>
        <taxon>Sar</taxon>
        <taxon>Alveolata</taxon>
        <taxon>Dinophyceae</taxon>
        <taxon>Suessiales</taxon>
        <taxon>Suessiaceae</taxon>
        <taxon>Polarella</taxon>
    </lineage>
</organism>
<gene>
    <name evidence="3" type="ORF">PGLA2088_LOCUS20678</name>
</gene>
<evidence type="ECO:0000313" key="4">
    <source>
        <dbReference type="Proteomes" id="UP000626109"/>
    </source>
</evidence>
<feature type="compositionally biased region" description="Acidic residues" evidence="1">
    <location>
        <begin position="52"/>
        <end position="68"/>
    </location>
</feature>
<evidence type="ECO:0000313" key="3">
    <source>
        <dbReference type="EMBL" id="CAE8678195.1"/>
    </source>
</evidence>
<proteinExistence type="predicted"/>
<sequence>AWLLAVAALGASFFAWPFGHDRSFLVPQLFMSAMPACRQEGAVQRRARTTEADDPGFWDSGDSGDEQDNAGKGKEMVRRETPADMMRRQLWELPKDITTFTRQSKVIFNNKEGYRSERDLVVLNSKNSEACVRTARAIIKQGTMKKEKLTRMMRFGRENFARESEAHTEMNRGGLRAFRYRSGMRDLRNEDEFRKREVRVPDKNRVRKREG</sequence>
<feature type="chain" id="PRO_5032944571" evidence="2">
    <location>
        <begin position="18"/>
        <end position="211"/>
    </location>
</feature>
<dbReference type="AlphaFoldDB" id="A0A813JLL1"/>
<reference evidence="3" key="1">
    <citation type="submission" date="2021-02" db="EMBL/GenBank/DDBJ databases">
        <authorList>
            <person name="Dougan E. K."/>
            <person name="Rhodes N."/>
            <person name="Thang M."/>
            <person name="Chan C."/>
        </authorList>
    </citation>
    <scope>NUCLEOTIDE SEQUENCE</scope>
</reference>
<feature type="non-terminal residue" evidence="3">
    <location>
        <position position="1"/>
    </location>
</feature>
<accession>A0A813JLL1</accession>
<feature type="signal peptide" evidence="2">
    <location>
        <begin position="1"/>
        <end position="17"/>
    </location>
</feature>
<protein>
    <submittedName>
        <fullName evidence="3">Uncharacterized protein</fullName>
    </submittedName>
</protein>
<evidence type="ECO:0000256" key="2">
    <source>
        <dbReference type="SAM" id="SignalP"/>
    </source>
</evidence>
<comment type="caution">
    <text evidence="3">The sequence shown here is derived from an EMBL/GenBank/DDBJ whole genome shotgun (WGS) entry which is preliminary data.</text>
</comment>
<dbReference type="EMBL" id="CAJNNW010025666">
    <property type="protein sequence ID" value="CAE8678195.1"/>
    <property type="molecule type" value="Genomic_DNA"/>
</dbReference>
<feature type="non-terminal residue" evidence="3">
    <location>
        <position position="211"/>
    </location>
</feature>
<dbReference type="Proteomes" id="UP000626109">
    <property type="component" value="Unassembled WGS sequence"/>
</dbReference>